<name>A0A2P2IHS3_RHIMU</name>
<evidence type="ECO:0000313" key="2">
    <source>
        <dbReference type="EMBL" id="MBW80751.1"/>
    </source>
</evidence>
<accession>A0A2P2IHS3</accession>
<dbReference type="AlphaFoldDB" id="A0A2P2IHS3"/>
<feature type="compositionally biased region" description="Polar residues" evidence="1">
    <location>
        <begin position="57"/>
        <end position="67"/>
    </location>
</feature>
<evidence type="ECO:0000256" key="1">
    <source>
        <dbReference type="SAM" id="MobiDB-lite"/>
    </source>
</evidence>
<proteinExistence type="predicted"/>
<dbReference type="EMBL" id="GGEC01000268">
    <property type="protein sequence ID" value="MBW80751.1"/>
    <property type="molecule type" value="Transcribed_RNA"/>
</dbReference>
<organism evidence="2">
    <name type="scientific">Rhizophora mucronata</name>
    <name type="common">Asiatic mangrove</name>
    <dbReference type="NCBI Taxonomy" id="61149"/>
    <lineage>
        <taxon>Eukaryota</taxon>
        <taxon>Viridiplantae</taxon>
        <taxon>Streptophyta</taxon>
        <taxon>Embryophyta</taxon>
        <taxon>Tracheophyta</taxon>
        <taxon>Spermatophyta</taxon>
        <taxon>Magnoliopsida</taxon>
        <taxon>eudicotyledons</taxon>
        <taxon>Gunneridae</taxon>
        <taxon>Pentapetalae</taxon>
        <taxon>rosids</taxon>
        <taxon>fabids</taxon>
        <taxon>Malpighiales</taxon>
        <taxon>Rhizophoraceae</taxon>
        <taxon>Rhizophora</taxon>
    </lineage>
</organism>
<protein>
    <submittedName>
        <fullName evidence="2">Uncharacterized protein MANES_01G074000</fullName>
    </submittedName>
</protein>
<sequence length="73" mass="8499">MAKEGLKVGKTQVRKRHYSSSHGCRRLCRNPRLRRAQTSRRRRSGSGQFQRILRFKPQTSPEKSTGATWGDDR</sequence>
<feature type="region of interest" description="Disordered" evidence="1">
    <location>
        <begin position="1"/>
        <end position="73"/>
    </location>
</feature>
<reference evidence="2" key="1">
    <citation type="submission" date="2018-02" db="EMBL/GenBank/DDBJ databases">
        <title>Rhizophora mucronata_Transcriptome.</title>
        <authorList>
            <person name="Meera S.P."/>
            <person name="Sreeshan A."/>
            <person name="Augustine A."/>
        </authorList>
    </citation>
    <scope>NUCLEOTIDE SEQUENCE</scope>
    <source>
        <tissue evidence="2">Leaf</tissue>
    </source>
</reference>
<feature type="compositionally biased region" description="Basic residues" evidence="1">
    <location>
        <begin position="12"/>
        <end position="44"/>
    </location>
</feature>